<feature type="compositionally biased region" description="Polar residues" evidence="4">
    <location>
        <begin position="159"/>
        <end position="184"/>
    </location>
</feature>
<accession>J7R6H4</accession>
<feature type="repeat" description="ANK" evidence="3">
    <location>
        <begin position="315"/>
        <end position="347"/>
    </location>
</feature>
<dbReference type="SMART" id="SM00248">
    <property type="entry name" value="ANK"/>
    <property type="match status" value="5"/>
</dbReference>
<evidence type="ECO:0000256" key="4">
    <source>
        <dbReference type="SAM" id="MobiDB-lite"/>
    </source>
</evidence>
<feature type="compositionally biased region" description="Basic and acidic residues" evidence="4">
    <location>
        <begin position="85"/>
        <end position="100"/>
    </location>
</feature>
<dbReference type="PROSITE" id="PS50088">
    <property type="entry name" value="ANK_REPEAT"/>
    <property type="match status" value="3"/>
</dbReference>
<feature type="repeat" description="ANK" evidence="3">
    <location>
        <begin position="484"/>
        <end position="516"/>
    </location>
</feature>
<dbReference type="Proteomes" id="UP000006310">
    <property type="component" value="Chromosome 5"/>
</dbReference>
<dbReference type="PANTHER" id="PTHR24171">
    <property type="entry name" value="ANKYRIN REPEAT DOMAIN-CONTAINING PROTEIN 39-RELATED"/>
    <property type="match status" value="1"/>
</dbReference>
<keyword evidence="1" id="KW-0677">Repeat</keyword>
<dbReference type="Pfam" id="PF12796">
    <property type="entry name" value="Ank_2"/>
    <property type="match status" value="2"/>
</dbReference>
<dbReference type="KEGG" id="kng:KNAG_0E01880"/>
<name>J7R6H4_HUIN7</name>
<feature type="region of interest" description="Disordered" evidence="4">
    <location>
        <begin position="548"/>
        <end position="732"/>
    </location>
</feature>
<protein>
    <submittedName>
        <fullName evidence="5">Uncharacterized protein</fullName>
    </submittedName>
</protein>
<feature type="region of interest" description="Disordered" evidence="4">
    <location>
        <begin position="208"/>
        <end position="244"/>
    </location>
</feature>
<dbReference type="InterPro" id="IPR002110">
    <property type="entry name" value="Ankyrin_rpt"/>
</dbReference>
<dbReference type="Gene3D" id="1.25.40.20">
    <property type="entry name" value="Ankyrin repeat-containing domain"/>
    <property type="match status" value="2"/>
</dbReference>
<feature type="compositionally biased region" description="Basic and acidic residues" evidence="4">
    <location>
        <begin position="647"/>
        <end position="657"/>
    </location>
</feature>
<reference evidence="6" key="2">
    <citation type="submission" date="2012-08" db="EMBL/GenBank/DDBJ databases">
        <title>Genome sequence of Kazachstania naganishii.</title>
        <authorList>
            <person name="Gordon J.L."/>
            <person name="Armisen D."/>
            <person name="Proux-Wera E."/>
            <person name="OhEigeartaigh S.S."/>
            <person name="Byrne K.P."/>
            <person name="Wolfe K.H."/>
        </authorList>
    </citation>
    <scope>NUCLEOTIDE SEQUENCE [LARGE SCALE GENOMIC DNA]</scope>
    <source>
        <strain evidence="6">ATCC MYA-139 / BCRC 22969 / CBS 8797 / CCRC 22969 / KCTC 17520 / NBRC 10181 / NCYC 3082</strain>
    </source>
</reference>
<feature type="region of interest" description="Disordered" evidence="4">
    <location>
        <begin position="27"/>
        <end position="191"/>
    </location>
</feature>
<dbReference type="eggNOG" id="KOG0504">
    <property type="taxonomic scope" value="Eukaryota"/>
</dbReference>
<evidence type="ECO:0000313" key="5">
    <source>
        <dbReference type="EMBL" id="CCK70450.1"/>
    </source>
</evidence>
<dbReference type="HOGENOM" id="CLU_006901_0_0_1"/>
<feature type="compositionally biased region" description="Low complexity" evidence="4">
    <location>
        <begin position="677"/>
        <end position="688"/>
    </location>
</feature>
<dbReference type="STRING" id="1071383.J7R6H4"/>
<gene>
    <name evidence="5" type="primary">KNAG0E01880</name>
    <name evidence="5" type="ordered locus">KNAG_0E01880</name>
</gene>
<dbReference type="EMBL" id="HE978318">
    <property type="protein sequence ID" value="CCK70450.1"/>
    <property type="molecule type" value="Genomic_DNA"/>
</dbReference>
<feature type="region of interest" description="Disordered" evidence="4">
    <location>
        <begin position="929"/>
        <end position="958"/>
    </location>
</feature>
<dbReference type="PANTHER" id="PTHR24171:SF8">
    <property type="entry name" value="BRCA1-ASSOCIATED RING DOMAIN PROTEIN 1"/>
    <property type="match status" value="1"/>
</dbReference>
<dbReference type="PRINTS" id="PR01415">
    <property type="entry name" value="ANKYRIN"/>
</dbReference>
<feature type="compositionally biased region" description="Basic residues" evidence="4">
    <location>
        <begin position="663"/>
        <end position="676"/>
    </location>
</feature>
<dbReference type="GeneID" id="34526150"/>
<dbReference type="OMA" id="PLHFSGE"/>
<feature type="compositionally biased region" description="Low complexity" evidence="4">
    <location>
        <begin position="559"/>
        <end position="578"/>
    </location>
</feature>
<feature type="repeat" description="ANK" evidence="3">
    <location>
        <begin position="280"/>
        <end position="312"/>
    </location>
</feature>
<dbReference type="OrthoDB" id="194358at2759"/>
<dbReference type="InterPro" id="IPR036770">
    <property type="entry name" value="Ankyrin_rpt-contain_sf"/>
</dbReference>
<evidence type="ECO:0000313" key="6">
    <source>
        <dbReference type="Proteomes" id="UP000006310"/>
    </source>
</evidence>
<evidence type="ECO:0000256" key="1">
    <source>
        <dbReference type="ARBA" id="ARBA00022737"/>
    </source>
</evidence>
<dbReference type="SUPFAM" id="SSF48403">
    <property type="entry name" value="Ankyrin repeat"/>
    <property type="match status" value="1"/>
</dbReference>
<organism evidence="5 6">
    <name type="scientific">Huiozyma naganishii (strain ATCC MYA-139 / BCRC 22969 / CBS 8797 / KCTC 17520 / NBRC 10181 / NCYC 3082 / Yp74L-3)</name>
    <name type="common">Yeast</name>
    <name type="synonym">Kazachstania naganishii</name>
    <dbReference type="NCBI Taxonomy" id="1071383"/>
    <lineage>
        <taxon>Eukaryota</taxon>
        <taxon>Fungi</taxon>
        <taxon>Dikarya</taxon>
        <taxon>Ascomycota</taxon>
        <taxon>Saccharomycotina</taxon>
        <taxon>Saccharomycetes</taxon>
        <taxon>Saccharomycetales</taxon>
        <taxon>Saccharomycetaceae</taxon>
        <taxon>Huiozyma</taxon>
    </lineage>
</organism>
<dbReference type="RefSeq" id="XP_022464696.1">
    <property type="nucleotide sequence ID" value="XM_022608173.1"/>
</dbReference>
<dbReference type="GO" id="GO:0004842">
    <property type="term" value="F:ubiquitin-protein transferase activity"/>
    <property type="evidence" value="ECO:0007669"/>
    <property type="project" value="TreeGrafter"/>
</dbReference>
<feature type="compositionally biased region" description="Basic and acidic residues" evidence="4">
    <location>
        <begin position="701"/>
        <end position="721"/>
    </location>
</feature>
<feature type="compositionally biased region" description="Acidic residues" evidence="4">
    <location>
        <begin position="586"/>
        <end position="607"/>
    </location>
</feature>
<dbReference type="GO" id="GO:0085020">
    <property type="term" value="P:protein K6-linked ubiquitination"/>
    <property type="evidence" value="ECO:0007669"/>
    <property type="project" value="TreeGrafter"/>
</dbReference>
<sequence>MTEKNPKRRSLSSYLSNVSSRKVELAKLAQGHVQPAAPVDAGGDAGSTDTKSAATEQIGVQADVNKQDPVEEVHKEEATEEVPEEPPKASRDELEAHTESPESAPVGGMAPFSRDDLKSVLHESMPADEPLGELPEGPDPVDSDAETQTASPTKRDKQSVTQGGNVPTLSQLFNGADGSVNSDSELSDINDFSRNSTRNLVSSSFLNEEFPSSPVKQPAKKLRTARRPKEPVNPKTNKKSVYRDSGGRTKLQIACDKGKIAQVRSLLAEGDVDIDDQDNAGNTPLHEAALNGHLDIVKLLVETGANVNIQSFAMFGDTPLIDASANGHLDVVQYLVAHGSDPTITNAKGLTAYEAIEMDDELDDDEKILVRDIKNCLRAASLKWTDGHHHDHDATAEAQHISDESHVELSSTIDFSYTDLRSPQGIQKLLRASKEGQLSYVGQYLENGGEVNFRSFLEAVRFGHEDIASLFLAFGAQINRLGRDGLSPLMVAVGRDHLGTVKLLLEAGADPTKRSRNGHTALYYAKNSILGVVSDDEIRMVEEAMTGRTAAGDVSTEGTNDTPTSTTRGTTATTVTTTLKGSDVEYNGEEVDDDTSGSDEETVDSAGEEAVRELQDSSTSAREEEPLEEQDEAQDEESSHEEEQDEAQDKESSHEEDPVLSVSKRRNSTPTSRKRSVSSTSVGTSAGAAHAPESSPKRAKPREETAEEREHRLKEEEEYLQRRSQNKKRKEQEYLRKLQEEEQKRLEEKARQRTAELERKAELERQQAAALAKKLEGEELDRRRRVRALYPLGLKLVNFHALDDVERYFPVYYVTLDHGERYVLDLQMLVILKRSTLISHANSVPITDLNVKARLWNIYKYIFLFGGHNNDHHYETLFQNSDISSRLTAELQEFHRFANLPMSWVPWDGLLAEDPTLRRTIEENHMVAIDGGNSNTNTAATSAAATTGQPQINRSHQRDTLTTLALPPRLKRRRAAAQCLTTERARCSRPLW</sequence>
<evidence type="ECO:0000256" key="2">
    <source>
        <dbReference type="ARBA" id="ARBA00023043"/>
    </source>
</evidence>
<dbReference type="AlphaFoldDB" id="J7R6H4"/>
<reference evidence="5 6" key="1">
    <citation type="journal article" date="2011" name="Proc. Natl. Acad. Sci. U.S.A.">
        <title>Evolutionary erosion of yeast sex chromosomes by mating-type switching accidents.</title>
        <authorList>
            <person name="Gordon J.L."/>
            <person name="Armisen D."/>
            <person name="Proux-Wera E."/>
            <person name="Oheigeartaigh S.S."/>
            <person name="Byrne K.P."/>
            <person name="Wolfe K.H."/>
        </authorList>
    </citation>
    <scope>NUCLEOTIDE SEQUENCE [LARGE SCALE GENOMIC DNA]</scope>
    <source>
        <strain evidence="6">ATCC MYA-139 / BCRC 22969 / CBS 8797 / CCRC 22969 / KCTC 17520 / NBRC 10181 / NCYC 3082</strain>
    </source>
</reference>
<dbReference type="PROSITE" id="PS50297">
    <property type="entry name" value="ANK_REP_REGION"/>
    <property type="match status" value="3"/>
</dbReference>
<evidence type="ECO:0000256" key="3">
    <source>
        <dbReference type="PROSITE-ProRule" id="PRU00023"/>
    </source>
</evidence>
<keyword evidence="2 3" id="KW-0040">ANK repeat</keyword>
<feature type="compositionally biased region" description="Acidic residues" evidence="4">
    <location>
        <begin position="625"/>
        <end position="646"/>
    </location>
</feature>
<keyword evidence="6" id="KW-1185">Reference proteome</keyword>
<feature type="compositionally biased region" description="Low complexity" evidence="4">
    <location>
        <begin position="931"/>
        <end position="948"/>
    </location>
</feature>
<proteinExistence type="predicted"/>
<feature type="compositionally biased region" description="Basic and acidic residues" evidence="4">
    <location>
        <begin position="65"/>
        <end position="77"/>
    </location>
</feature>